<accession>A0A9W6S0D1</accession>
<sequence length="149" mass="15687">MLIVALDGTTVGKDDLCPDETVAGQPVGASEDAEPAAERESRDSDRRAAAAGNGTAAYVQAPVDVGELRPSTDNRQVSRHGHAVHEAEIDEETAGRGASREVVATAADGSRDREATRERDGLCHVGCGSASHHCLWSDIVESLYGRLTH</sequence>
<protein>
    <submittedName>
        <fullName evidence="2">Uncharacterized protein</fullName>
    </submittedName>
</protein>
<dbReference type="Proteomes" id="UP001165074">
    <property type="component" value="Unassembled WGS sequence"/>
</dbReference>
<evidence type="ECO:0000256" key="1">
    <source>
        <dbReference type="SAM" id="MobiDB-lite"/>
    </source>
</evidence>
<keyword evidence="3" id="KW-1185">Reference proteome</keyword>
<comment type="caution">
    <text evidence="2">The sequence shown here is derived from an EMBL/GenBank/DDBJ whole genome shotgun (WGS) entry which is preliminary data.</text>
</comment>
<name>A0A9W6S0D1_9ACTN</name>
<feature type="region of interest" description="Disordered" evidence="1">
    <location>
        <begin position="6"/>
        <end position="113"/>
    </location>
</feature>
<evidence type="ECO:0000313" key="3">
    <source>
        <dbReference type="Proteomes" id="UP001165074"/>
    </source>
</evidence>
<evidence type="ECO:0000313" key="2">
    <source>
        <dbReference type="EMBL" id="GLY85620.1"/>
    </source>
</evidence>
<dbReference type="EMBL" id="BSTK01000004">
    <property type="protein sequence ID" value="GLY85620.1"/>
    <property type="molecule type" value="Genomic_DNA"/>
</dbReference>
<reference evidence="2" key="1">
    <citation type="submission" date="2023-03" db="EMBL/GenBank/DDBJ databases">
        <title>Actinoallomurus iriomotensis NBRC 103684.</title>
        <authorList>
            <person name="Ichikawa N."/>
            <person name="Sato H."/>
            <person name="Tonouchi N."/>
        </authorList>
    </citation>
    <scope>NUCLEOTIDE SEQUENCE</scope>
    <source>
        <strain evidence="2">NBRC 103684</strain>
    </source>
</reference>
<feature type="compositionally biased region" description="Basic and acidic residues" evidence="1">
    <location>
        <begin position="36"/>
        <end position="48"/>
    </location>
</feature>
<proteinExistence type="predicted"/>
<dbReference type="AlphaFoldDB" id="A0A9W6S0D1"/>
<gene>
    <name evidence="2" type="ORF">Airi02_035490</name>
</gene>
<organism evidence="2 3">
    <name type="scientific">Actinoallomurus iriomotensis</name>
    <dbReference type="NCBI Taxonomy" id="478107"/>
    <lineage>
        <taxon>Bacteria</taxon>
        <taxon>Bacillati</taxon>
        <taxon>Actinomycetota</taxon>
        <taxon>Actinomycetes</taxon>
        <taxon>Streptosporangiales</taxon>
        <taxon>Thermomonosporaceae</taxon>
        <taxon>Actinoallomurus</taxon>
    </lineage>
</organism>